<organism evidence="1 2">
    <name type="scientific">Trichinella nativa</name>
    <dbReference type="NCBI Taxonomy" id="6335"/>
    <lineage>
        <taxon>Eukaryota</taxon>
        <taxon>Metazoa</taxon>
        <taxon>Ecdysozoa</taxon>
        <taxon>Nematoda</taxon>
        <taxon>Enoplea</taxon>
        <taxon>Dorylaimia</taxon>
        <taxon>Trichinellida</taxon>
        <taxon>Trichinellidae</taxon>
        <taxon>Trichinella</taxon>
    </lineage>
</organism>
<dbReference type="AlphaFoldDB" id="A0A0V1LJ90"/>
<accession>A0A0V1LJ90</accession>
<name>A0A0V1LJ90_9BILA</name>
<comment type="caution">
    <text evidence="1">The sequence shown here is derived from an EMBL/GenBank/DDBJ whole genome shotgun (WGS) entry which is preliminary data.</text>
</comment>
<evidence type="ECO:0000313" key="1">
    <source>
        <dbReference type="EMBL" id="KRZ59579.1"/>
    </source>
</evidence>
<dbReference type="EMBL" id="JYDW01000040">
    <property type="protein sequence ID" value="KRZ59579.1"/>
    <property type="molecule type" value="Genomic_DNA"/>
</dbReference>
<protein>
    <submittedName>
        <fullName evidence="1">Uncharacterized protein</fullName>
    </submittedName>
</protein>
<gene>
    <name evidence="1" type="ORF">T02_9113</name>
</gene>
<keyword evidence="2" id="KW-1185">Reference proteome</keyword>
<sequence>MIAYVACLASLYCRYRHHHSDDHPLTGYFFKKNSLFITQIIGEIAFQPRTDANDKYYCATGRQCVPIFSASGFSLLCWDEMTRNSSTLNHITLNFTYYYLKEKTGQ</sequence>
<dbReference type="Proteomes" id="UP000054721">
    <property type="component" value="Unassembled WGS sequence"/>
</dbReference>
<proteinExistence type="predicted"/>
<reference evidence="1 2" key="1">
    <citation type="submission" date="2015-05" db="EMBL/GenBank/DDBJ databases">
        <title>Evolution of Trichinella species and genotypes.</title>
        <authorList>
            <person name="Korhonen P.K."/>
            <person name="Edoardo P."/>
            <person name="Giuseppe L.R."/>
            <person name="Gasser R.B."/>
        </authorList>
    </citation>
    <scope>NUCLEOTIDE SEQUENCE [LARGE SCALE GENOMIC DNA]</scope>
    <source>
        <strain evidence="1">ISS10</strain>
    </source>
</reference>
<evidence type="ECO:0000313" key="2">
    <source>
        <dbReference type="Proteomes" id="UP000054721"/>
    </source>
</evidence>